<dbReference type="RefSeq" id="WP_366292660.1">
    <property type="nucleotide sequence ID" value="NZ_CP159992.1"/>
</dbReference>
<proteinExistence type="predicted"/>
<evidence type="ECO:0008006" key="2">
    <source>
        <dbReference type="Google" id="ProtNLM"/>
    </source>
</evidence>
<dbReference type="EMBL" id="CP159992">
    <property type="protein sequence ID" value="XCP94923.1"/>
    <property type="molecule type" value="Genomic_DNA"/>
</dbReference>
<sequence>MRRRIKTEFKARTTISKTTISRTRTRTTQAGKRRRLFLLALYLLLAASLAACSYDAEQGPHGEAKRTDSYTFNGERREITKRMTKEQEIFKEAPPEGYHLAAAVDVNRESGAEEITYEIMLNEVHIPMLNVIQSFTLDPEILQVVHAGELFTSNVSNTYETTLGPGKEPLGLSLSRSYVMKPESEISPEYLQNYTEMYVKISYGPEEQRTEDYFRLQAKPSSRMVEYMKIWGEKE</sequence>
<accession>A0AAU8ND83</accession>
<protein>
    <recommendedName>
        <fullName evidence="2">DUF5643 domain-containing protein</fullName>
    </recommendedName>
</protein>
<reference evidence="1" key="1">
    <citation type="submission" date="2024-05" db="EMBL/GenBank/DDBJ databases">
        <title>Draft genome assemblies of 36 bacteria isolated from hibernating arctic ground squirrels.</title>
        <authorList>
            <person name="McKee H."/>
            <person name="Mullen L."/>
            <person name="Drown D.M."/>
            <person name="Duddleston K.N."/>
        </authorList>
    </citation>
    <scope>NUCLEOTIDE SEQUENCE</scope>
    <source>
        <strain evidence="1">AN1007</strain>
    </source>
</reference>
<organism evidence="1">
    <name type="scientific">Paenibacillus sp. AN1007</name>
    <dbReference type="NCBI Taxonomy" id="3151385"/>
    <lineage>
        <taxon>Bacteria</taxon>
        <taxon>Bacillati</taxon>
        <taxon>Bacillota</taxon>
        <taxon>Bacilli</taxon>
        <taxon>Bacillales</taxon>
        <taxon>Paenibacillaceae</taxon>
        <taxon>Paenibacillus</taxon>
    </lineage>
</organism>
<evidence type="ECO:0000313" key="1">
    <source>
        <dbReference type="EMBL" id="XCP94923.1"/>
    </source>
</evidence>
<gene>
    <name evidence="1" type="ORF">ABXS70_28175</name>
</gene>
<dbReference type="AlphaFoldDB" id="A0AAU8ND83"/>
<name>A0AAU8ND83_9BACL</name>